<name>A0A1Y5N648_9BACT</name>
<dbReference type="GO" id="GO:0005524">
    <property type="term" value="F:ATP binding"/>
    <property type="evidence" value="ECO:0007669"/>
    <property type="project" value="UniProtKB-KW"/>
</dbReference>
<evidence type="ECO:0000313" key="1">
    <source>
        <dbReference type="EMBL" id="OUT16298.1"/>
    </source>
</evidence>
<proteinExistence type="predicted"/>
<dbReference type="EMBL" id="NDYR01000023">
    <property type="protein sequence ID" value="OUT16298.1"/>
    <property type="molecule type" value="Genomic_DNA"/>
</dbReference>
<dbReference type="SUPFAM" id="SSF55874">
    <property type="entry name" value="ATPase domain of HSP90 chaperone/DNA topoisomerase II/histidine kinase"/>
    <property type="match status" value="1"/>
</dbReference>
<protein>
    <submittedName>
        <fullName evidence="1">ATP-binding protein</fullName>
    </submittedName>
</protein>
<sequence length="467" mass="54065">MDPIEINPNVANFIKSLRDIGYTFEVAVADIIDNSISAGANDIKIYAIQHPEPFFCILDNGAGMDEDELIEAMRLSSKNPDEKRNDIALGKFGLGLKTASFSQCKKLTVVSKKCNQINIKQWDLDYISKSDKWLLLTPELSEYKNLEIFKDFYKNDNSTLVVWEDMDKIEQISECLEPLREHLSLVFHQFLEGADGARKIKISINNNPLIPFNPFNPTHDATFMKSTEIIKYNEKEIKITPFILPHHSKVTLSEWEKYSGREGYIKSQGFYLYRAHRLLVYGKWWGILKSSDTTKLVRIKIEISNDQDELWNIDVKKSIANPVAGLKEELKRVALYSIKDGVKPFFTRGRKINDKNVIRFWDLVCEDSKIYFAINKENPMHQKLLDLLDLQTRELFQLYLKSLEACIPLEAIQVQVQQNPHNFRQEGIISNTEAVKILEYLKNIGLSEDEIKKIEIFKKYKEPLDGM</sequence>
<dbReference type="Proteomes" id="UP000196534">
    <property type="component" value="Unassembled WGS sequence"/>
</dbReference>
<keyword evidence="1" id="KW-0067">ATP-binding</keyword>
<dbReference type="RefSeq" id="WP_084042019.1">
    <property type="nucleotide sequence ID" value="NZ_CABMKP010000023.1"/>
</dbReference>
<dbReference type="InterPro" id="IPR036890">
    <property type="entry name" value="HATPase_C_sf"/>
</dbReference>
<dbReference type="AlphaFoldDB" id="A0A1Y5N648"/>
<evidence type="ECO:0000313" key="2">
    <source>
        <dbReference type="Proteomes" id="UP000196534"/>
    </source>
</evidence>
<gene>
    <name evidence="1" type="ORF">B9N61_09485</name>
</gene>
<keyword evidence="1" id="KW-0547">Nucleotide-binding</keyword>
<dbReference type="Pfam" id="PF13589">
    <property type="entry name" value="HATPase_c_3"/>
    <property type="match status" value="1"/>
</dbReference>
<comment type="caution">
    <text evidence="1">The sequence shown here is derived from an EMBL/GenBank/DDBJ whole genome shotgun (WGS) entry which is preliminary data.</text>
</comment>
<accession>A0A1Y5N648</accession>
<dbReference type="Gene3D" id="3.30.565.10">
    <property type="entry name" value="Histidine kinase-like ATPase, C-terminal domain"/>
    <property type="match status" value="1"/>
</dbReference>
<reference evidence="1 2" key="1">
    <citation type="submission" date="2017-04" db="EMBL/GenBank/DDBJ databases">
        <title>Complete genome of Campylobacter concisus ATCC 33237T and draft genomes for an additional eight well characterized C. concisus strains.</title>
        <authorList>
            <person name="Cornelius A.J."/>
            <person name="Miller W.G."/>
            <person name="Lastovica A.J."/>
            <person name="On S.L."/>
            <person name="French N.P."/>
            <person name="Vandenberg O."/>
            <person name="Biggs P.J."/>
        </authorList>
    </citation>
    <scope>NUCLEOTIDE SEQUENCE [LARGE SCALE GENOMIC DNA]</scope>
    <source>
        <strain evidence="1 2">Lasto205.94</strain>
    </source>
</reference>
<organism evidence="1 2">
    <name type="scientific">Campylobacter concisus</name>
    <dbReference type="NCBI Taxonomy" id="199"/>
    <lineage>
        <taxon>Bacteria</taxon>
        <taxon>Pseudomonadati</taxon>
        <taxon>Campylobacterota</taxon>
        <taxon>Epsilonproteobacteria</taxon>
        <taxon>Campylobacterales</taxon>
        <taxon>Campylobacteraceae</taxon>
        <taxon>Campylobacter</taxon>
    </lineage>
</organism>